<protein>
    <recommendedName>
        <fullName evidence="3">Tail terminator</fullName>
    </recommendedName>
</protein>
<proteinExistence type="predicted"/>
<organism evidence="1 2">
    <name type="scientific">Herbihabitans rhizosphaerae</name>
    <dbReference type="NCBI Taxonomy" id="1872711"/>
    <lineage>
        <taxon>Bacteria</taxon>
        <taxon>Bacillati</taxon>
        <taxon>Actinomycetota</taxon>
        <taxon>Actinomycetes</taxon>
        <taxon>Pseudonocardiales</taxon>
        <taxon>Pseudonocardiaceae</taxon>
        <taxon>Herbihabitans</taxon>
    </lineage>
</organism>
<dbReference type="OrthoDB" id="4207534at2"/>
<comment type="caution">
    <text evidence="1">The sequence shown here is derived from an EMBL/GenBank/DDBJ whole genome shotgun (WGS) entry which is preliminary data.</text>
</comment>
<sequence>MTLDHTGLVLACLRAALPSGTTVESQISNQFERVPYVHVRTAGGTGDIEYLDRPIVEIDCYTQGAPSAAIALGQQVRLVLHAAWRSQTVFAGKGHFAYVRALSIPHGLPLPGTPAGYHISTSTYEIGMRPPQG</sequence>
<evidence type="ECO:0000313" key="1">
    <source>
        <dbReference type="EMBL" id="RZS39149.1"/>
    </source>
</evidence>
<evidence type="ECO:0008006" key="3">
    <source>
        <dbReference type="Google" id="ProtNLM"/>
    </source>
</evidence>
<dbReference type="AlphaFoldDB" id="A0A4Q7KQP6"/>
<gene>
    <name evidence="1" type="ORF">EV193_104365</name>
</gene>
<dbReference type="EMBL" id="SGWQ01000004">
    <property type="protein sequence ID" value="RZS39149.1"/>
    <property type="molecule type" value="Genomic_DNA"/>
</dbReference>
<name>A0A4Q7KQP6_9PSEU</name>
<dbReference type="Proteomes" id="UP000294257">
    <property type="component" value="Unassembled WGS sequence"/>
</dbReference>
<keyword evidence="2" id="KW-1185">Reference proteome</keyword>
<reference evidence="1 2" key="1">
    <citation type="submission" date="2019-02" db="EMBL/GenBank/DDBJ databases">
        <title>Genomic Encyclopedia of Type Strains, Phase IV (KMG-IV): sequencing the most valuable type-strain genomes for metagenomic binning, comparative biology and taxonomic classification.</title>
        <authorList>
            <person name="Goeker M."/>
        </authorList>
    </citation>
    <scope>NUCLEOTIDE SEQUENCE [LARGE SCALE GENOMIC DNA]</scope>
    <source>
        <strain evidence="1 2">DSM 101727</strain>
    </source>
</reference>
<accession>A0A4Q7KQP6</accession>
<evidence type="ECO:0000313" key="2">
    <source>
        <dbReference type="Proteomes" id="UP000294257"/>
    </source>
</evidence>
<dbReference type="RefSeq" id="WP_130344718.1">
    <property type="nucleotide sequence ID" value="NZ_SGWQ01000004.1"/>
</dbReference>